<evidence type="ECO:0000313" key="1">
    <source>
        <dbReference type="EMBL" id="GGB09291.1"/>
    </source>
</evidence>
<evidence type="ECO:0000313" key="2">
    <source>
        <dbReference type="Proteomes" id="UP000620596"/>
    </source>
</evidence>
<dbReference type="EMBL" id="BMIG01000014">
    <property type="protein sequence ID" value="GGB09291.1"/>
    <property type="molecule type" value="Genomic_DNA"/>
</dbReference>
<organism evidence="1 2">
    <name type="scientific">Polaromonas eurypsychrophila</name>
    <dbReference type="NCBI Taxonomy" id="1614635"/>
    <lineage>
        <taxon>Bacteria</taxon>
        <taxon>Pseudomonadati</taxon>
        <taxon>Pseudomonadota</taxon>
        <taxon>Betaproteobacteria</taxon>
        <taxon>Burkholderiales</taxon>
        <taxon>Comamonadaceae</taxon>
        <taxon>Polaromonas</taxon>
    </lineage>
</organism>
<gene>
    <name evidence="1" type="ORF">GCM10011496_32780</name>
</gene>
<comment type="caution">
    <text evidence="1">The sequence shown here is derived from an EMBL/GenBank/DDBJ whole genome shotgun (WGS) entry which is preliminary data.</text>
</comment>
<reference evidence="1" key="2">
    <citation type="submission" date="2020-09" db="EMBL/GenBank/DDBJ databases">
        <authorList>
            <person name="Sun Q."/>
            <person name="Zhou Y."/>
        </authorList>
    </citation>
    <scope>NUCLEOTIDE SEQUENCE</scope>
    <source>
        <strain evidence="1">CGMCC 1.15322</strain>
    </source>
</reference>
<dbReference type="Proteomes" id="UP000620596">
    <property type="component" value="Unassembled WGS sequence"/>
</dbReference>
<reference evidence="1" key="1">
    <citation type="journal article" date="2014" name="Int. J. Syst. Evol. Microbiol.">
        <title>Complete genome sequence of Corynebacterium casei LMG S-19264T (=DSM 44701T), isolated from a smear-ripened cheese.</title>
        <authorList>
            <consortium name="US DOE Joint Genome Institute (JGI-PGF)"/>
            <person name="Walter F."/>
            <person name="Albersmeier A."/>
            <person name="Kalinowski J."/>
            <person name="Ruckert C."/>
        </authorList>
    </citation>
    <scope>NUCLEOTIDE SEQUENCE</scope>
    <source>
        <strain evidence="1">CGMCC 1.15322</strain>
    </source>
</reference>
<dbReference type="Gene3D" id="1.10.1660.10">
    <property type="match status" value="1"/>
</dbReference>
<sequence>MTALPVPGFLTVTSSFEWDWLDPRKTVNLSELSLASGMSTAELGELVDYGALTPLDSPQPEQVFSAECARPLSRACKLRVDFHLDIFTVVLLLGYLIRIEVLEQQAHARLPIHFGGGAGVELA</sequence>
<name>A0A916SN99_9BURK</name>
<accession>A0A916SN99</accession>
<protein>
    <submittedName>
        <fullName evidence="1">Uncharacterized protein</fullName>
    </submittedName>
</protein>
<dbReference type="Pfam" id="PF13591">
    <property type="entry name" value="MerR_2"/>
    <property type="match status" value="1"/>
</dbReference>
<dbReference type="RefSeq" id="WP_188709593.1">
    <property type="nucleotide sequence ID" value="NZ_BMIG01000014.1"/>
</dbReference>
<keyword evidence="2" id="KW-1185">Reference proteome</keyword>
<dbReference type="AlphaFoldDB" id="A0A916SN99"/>
<proteinExistence type="predicted"/>